<feature type="transmembrane region" description="Helical" evidence="6">
    <location>
        <begin position="414"/>
        <end position="433"/>
    </location>
</feature>
<evidence type="ECO:0000256" key="6">
    <source>
        <dbReference type="SAM" id="Phobius"/>
    </source>
</evidence>
<feature type="transmembrane region" description="Helical" evidence="6">
    <location>
        <begin position="157"/>
        <end position="180"/>
    </location>
</feature>
<sequence length="454" mass="48869">MADHTPESSTQQRTDPVSVFSWALWDCGSAAFHAVLVTFIFSVYLVDSVGLHVSGPFTASQWYSATMAAAGVAIALVTPVIGHRADEKGTRKRSVVIWTTVTALIMASLFFVRNTSVEYFWLGTFLIGMGAITIQFGEVSYFAMINQVSTKETVGRVSGFGWAAGYIGGIVLLLLCYAGFVAGDGDTRGFLNLPIEEGFNIRLVAIFAALWLFGFALPLMFRIPEKQATNPEFNDSFVQSYKRLFDDIRVLWTTNKNGLYFLAASAIFRDGLSGVFAFGAILGVSVYGVPTDEILLFGVAANIAAALGSIIGGLFDDRVGPKIIIMVSLISMIVTGFIMLFAEGPASFWVLGLILCLFVGPAQSSSRSFIARVSPPGKEGEMFGLYTTTGRAVSWLTPLLFATFIGIAGADDRAGIIGIVMVLLIGAILIIPVRDPVRTEQADSGDINQPIKFD</sequence>
<feature type="transmembrane region" description="Helical" evidence="6">
    <location>
        <begin position="346"/>
        <end position="362"/>
    </location>
</feature>
<gene>
    <name evidence="8" type="ORF">QP027_09480</name>
</gene>
<keyword evidence="9" id="KW-1185">Reference proteome</keyword>
<feature type="transmembrane region" description="Helical" evidence="6">
    <location>
        <begin position="20"/>
        <end position="42"/>
    </location>
</feature>
<dbReference type="PROSITE" id="PS50850">
    <property type="entry name" value="MFS"/>
    <property type="match status" value="1"/>
</dbReference>
<dbReference type="Pfam" id="PF11700">
    <property type="entry name" value="ATG22"/>
    <property type="match status" value="1"/>
</dbReference>
<evidence type="ECO:0000313" key="9">
    <source>
        <dbReference type="Proteomes" id="UP001225598"/>
    </source>
</evidence>
<protein>
    <submittedName>
        <fullName evidence="8">MFS transporter</fullName>
    </submittedName>
</protein>
<evidence type="ECO:0000313" key="8">
    <source>
        <dbReference type="EMBL" id="WIM67328.1"/>
    </source>
</evidence>
<evidence type="ECO:0000256" key="4">
    <source>
        <dbReference type="ARBA" id="ARBA00022989"/>
    </source>
</evidence>
<proteinExistence type="predicted"/>
<dbReference type="Gene3D" id="1.20.1250.20">
    <property type="entry name" value="MFS general substrate transporter like domains"/>
    <property type="match status" value="1"/>
</dbReference>
<dbReference type="Proteomes" id="UP001225598">
    <property type="component" value="Chromosome"/>
</dbReference>
<reference evidence="8 9" key="1">
    <citation type="submission" date="2023-05" db="EMBL/GenBank/DDBJ databases">
        <title>Corynebacterium suedekumii sp. nov. and Corynebacterium breve sp. nov. isolated from raw cow's milk.</title>
        <authorList>
            <person name="Baer M.K."/>
            <person name="Mehl L."/>
            <person name="Hellmuth R."/>
            <person name="Marke G."/>
            <person name="Lipski A."/>
        </authorList>
    </citation>
    <scope>NUCLEOTIDE SEQUENCE [LARGE SCALE GENOMIC DNA]</scope>
    <source>
        <strain evidence="8 9">R4</strain>
    </source>
</reference>
<keyword evidence="2" id="KW-0813">Transport</keyword>
<feature type="transmembrane region" description="Helical" evidence="6">
    <location>
        <begin position="119"/>
        <end position="145"/>
    </location>
</feature>
<dbReference type="RefSeq" id="WP_284824346.1">
    <property type="nucleotide sequence ID" value="NZ_CP126969.1"/>
</dbReference>
<dbReference type="InterPro" id="IPR036259">
    <property type="entry name" value="MFS_trans_sf"/>
</dbReference>
<dbReference type="InterPro" id="IPR020846">
    <property type="entry name" value="MFS_dom"/>
</dbReference>
<dbReference type="InterPro" id="IPR024671">
    <property type="entry name" value="Atg22-like"/>
</dbReference>
<organism evidence="8 9">
    <name type="scientific">Corynebacterium breve</name>
    <dbReference type="NCBI Taxonomy" id="3049799"/>
    <lineage>
        <taxon>Bacteria</taxon>
        <taxon>Bacillati</taxon>
        <taxon>Actinomycetota</taxon>
        <taxon>Actinomycetes</taxon>
        <taxon>Mycobacteriales</taxon>
        <taxon>Corynebacteriaceae</taxon>
        <taxon>Corynebacterium</taxon>
    </lineage>
</organism>
<evidence type="ECO:0000256" key="1">
    <source>
        <dbReference type="ARBA" id="ARBA00004651"/>
    </source>
</evidence>
<feature type="transmembrane region" description="Helical" evidence="6">
    <location>
        <begin position="383"/>
        <end position="408"/>
    </location>
</feature>
<feature type="transmembrane region" description="Helical" evidence="6">
    <location>
        <begin position="200"/>
        <end position="221"/>
    </location>
</feature>
<feature type="transmembrane region" description="Helical" evidence="6">
    <location>
        <begin position="322"/>
        <end position="340"/>
    </location>
</feature>
<dbReference type="EMBL" id="CP126969">
    <property type="protein sequence ID" value="WIM67328.1"/>
    <property type="molecule type" value="Genomic_DNA"/>
</dbReference>
<keyword evidence="4 6" id="KW-1133">Transmembrane helix</keyword>
<feature type="domain" description="Major facilitator superfamily (MFS) profile" evidence="7">
    <location>
        <begin position="202"/>
        <end position="454"/>
    </location>
</feature>
<evidence type="ECO:0000256" key="3">
    <source>
        <dbReference type="ARBA" id="ARBA00022692"/>
    </source>
</evidence>
<keyword evidence="5 6" id="KW-0472">Membrane</keyword>
<dbReference type="InterPro" id="IPR050495">
    <property type="entry name" value="ATG22/LtaA_families"/>
</dbReference>
<dbReference type="PANTHER" id="PTHR23519">
    <property type="entry name" value="AUTOPHAGY-RELATED PROTEIN 22"/>
    <property type="match status" value="1"/>
</dbReference>
<evidence type="ECO:0000256" key="5">
    <source>
        <dbReference type="ARBA" id="ARBA00023136"/>
    </source>
</evidence>
<name>A0ABY8VFB7_9CORY</name>
<feature type="transmembrane region" description="Helical" evidence="6">
    <location>
        <begin position="294"/>
        <end position="315"/>
    </location>
</feature>
<accession>A0ABY8VFB7</accession>
<feature type="transmembrane region" description="Helical" evidence="6">
    <location>
        <begin position="94"/>
        <end position="113"/>
    </location>
</feature>
<dbReference type="PANTHER" id="PTHR23519:SF1">
    <property type="entry name" value="AUTOPHAGY-RELATED PROTEIN 22"/>
    <property type="match status" value="1"/>
</dbReference>
<keyword evidence="3 6" id="KW-0812">Transmembrane</keyword>
<comment type="subcellular location">
    <subcellularLocation>
        <location evidence="1">Cell membrane</location>
        <topology evidence="1">Multi-pass membrane protein</topology>
    </subcellularLocation>
</comment>
<dbReference type="SUPFAM" id="SSF103473">
    <property type="entry name" value="MFS general substrate transporter"/>
    <property type="match status" value="1"/>
</dbReference>
<evidence type="ECO:0000259" key="7">
    <source>
        <dbReference type="PROSITE" id="PS50850"/>
    </source>
</evidence>
<feature type="transmembrane region" description="Helical" evidence="6">
    <location>
        <begin position="62"/>
        <end position="82"/>
    </location>
</feature>
<evidence type="ECO:0000256" key="2">
    <source>
        <dbReference type="ARBA" id="ARBA00022448"/>
    </source>
</evidence>
<feature type="transmembrane region" description="Helical" evidence="6">
    <location>
        <begin position="259"/>
        <end position="282"/>
    </location>
</feature>